<dbReference type="CDD" id="cd03411">
    <property type="entry name" value="Ferrochelatase_N"/>
    <property type="match status" value="1"/>
</dbReference>
<keyword evidence="2 9" id="KW-0963">Cytoplasm</keyword>
<evidence type="ECO:0000256" key="9">
    <source>
        <dbReference type="HAMAP-Rule" id="MF_00323"/>
    </source>
</evidence>
<evidence type="ECO:0000313" key="11">
    <source>
        <dbReference type="EMBL" id="RMA78896.1"/>
    </source>
</evidence>
<dbReference type="Gene3D" id="3.40.50.1400">
    <property type="match status" value="2"/>
</dbReference>
<keyword evidence="4 9" id="KW-0408">Iron</keyword>
<sequence length="361" mass="40904">MKFQSANQFSHSQQDKIGLLLVNLGTPDAPTPKALRSYLREFLSDPRVVEIPRIIWLCILYLIILPLRAPKSAHAYASVWSDQGSPLMVNALAQRDAIHALMSERHGERVITALAMRYNKPSVSSVIQQLQDQGATKLVVLPLYPQYAASTVASVFDAVAADFAKRRWLPDLRFITHYHRDRGYQQAMAKRIRDYWETHGQAHLVLSFHGIPKRSLTLGDPYFCECHATGRLLAEELGLRKDQYTISFQSRFGKAEWLKPYTDETLKKMPSSGIKAVDVFCPGFSADCLETIEEIAIENRDYFLEAGGEQYRYIEALNDMPEHISALANIAEREMAGWLAEEINGKARQRYADEITQELAG</sequence>
<reference evidence="11 12" key="1">
    <citation type="submission" date="2018-10" db="EMBL/GenBank/DDBJ databases">
        <title>Genomic Encyclopedia of Type Strains, Phase IV (KMG-IV): sequencing the most valuable type-strain genomes for metagenomic binning, comparative biology and taxonomic classification.</title>
        <authorList>
            <person name="Goeker M."/>
        </authorList>
    </citation>
    <scope>NUCLEOTIDE SEQUENCE [LARGE SCALE GENOMIC DNA]</scope>
    <source>
        <strain evidence="11 12">DSM 25080</strain>
    </source>
</reference>
<evidence type="ECO:0000313" key="12">
    <source>
        <dbReference type="Proteomes" id="UP000267187"/>
    </source>
</evidence>
<evidence type="ECO:0000256" key="6">
    <source>
        <dbReference type="ARBA" id="ARBA00023239"/>
    </source>
</evidence>
<dbReference type="InterPro" id="IPR033659">
    <property type="entry name" value="Ferrochelatase_N"/>
</dbReference>
<dbReference type="PANTHER" id="PTHR11108">
    <property type="entry name" value="FERROCHELATASE"/>
    <property type="match status" value="1"/>
</dbReference>
<comment type="catalytic activity">
    <reaction evidence="9 10">
        <text>heme b + 2 H(+) = protoporphyrin IX + Fe(2+)</text>
        <dbReference type="Rhea" id="RHEA:22584"/>
        <dbReference type="ChEBI" id="CHEBI:15378"/>
        <dbReference type="ChEBI" id="CHEBI:29033"/>
        <dbReference type="ChEBI" id="CHEBI:57306"/>
        <dbReference type="ChEBI" id="CHEBI:60344"/>
        <dbReference type="EC" id="4.98.1.1"/>
    </reaction>
</comment>
<comment type="function">
    <text evidence="9 10">Catalyzes the ferrous insertion into protoporphyrin IX.</text>
</comment>
<feature type="binding site" evidence="9">
    <location>
        <position position="209"/>
    </location>
    <ligand>
        <name>Fe(2+)</name>
        <dbReference type="ChEBI" id="CHEBI:29033"/>
    </ligand>
</feature>
<dbReference type="Proteomes" id="UP000267187">
    <property type="component" value="Unassembled WGS sequence"/>
</dbReference>
<keyword evidence="5 9" id="KW-0350">Heme biosynthesis</keyword>
<dbReference type="AlphaFoldDB" id="A0A3M0A2M7"/>
<protein>
    <recommendedName>
        <fullName evidence="9 10">Ferrochelatase</fullName>
        <ecNumber evidence="9 10">4.98.1.1</ecNumber>
    </recommendedName>
    <alternativeName>
        <fullName evidence="9">Heme synthase</fullName>
    </alternativeName>
    <alternativeName>
        <fullName evidence="9">Protoheme ferro-lyase</fullName>
    </alternativeName>
</protein>
<evidence type="ECO:0000256" key="7">
    <source>
        <dbReference type="ARBA" id="ARBA00023244"/>
    </source>
</evidence>
<dbReference type="NCBIfam" id="TIGR00109">
    <property type="entry name" value="hemH"/>
    <property type="match status" value="1"/>
</dbReference>
<dbReference type="GO" id="GO:0005737">
    <property type="term" value="C:cytoplasm"/>
    <property type="evidence" value="ECO:0007669"/>
    <property type="project" value="UniProtKB-SubCell"/>
</dbReference>
<dbReference type="CDD" id="cd00419">
    <property type="entry name" value="Ferrochelatase_C"/>
    <property type="match status" value="1"/>
</dbReference>
<evidence type="ECO:0000256" key="8">
    <source>
        <dbReference type="ARBA" id="ARBA00024536"/>
    </source>
</evidence>
<comment type="catalytic activity">
    <reaction evidence="8">
        <text>Fe-coproporphyrin III + 2 H(+) = coproporphyrin III + Fe(2+)</text>
        <dbReference type="Rhea" id="RHEA:49572"/>
        <dbReference type="ChEBI" id="CHEBI:15378"/>
        <dbReference type="ChEBI" id="CHEBI:29033"/>
        <dbReference type="ChEBI" id="CHEBI:68438"/>
        <dbReference type="ChEBI" id="CHEBI:131725"/>
        <dbReference type="EC" id="4.99.1.9"/>
    </reaction>
    <physiologicalReaction direction="right-to-left" evidence="8">
        <dbReference type="Rhea" id="RHEA:49574"/>
    </physiologicalReaction>
</comment>
<organism evidence="11 12">
    <name type="scientific">Umboniibacter marinipuniceus</name>
    <dbReference type="NCBI Taxonomy" id="569599"/>
    <lineage>
        <taxon>Bacteria</taxon>
        <taxon>Pseudomonadati</taxon>
        <taxon>Pseudomonadota</taxon>
        <taxon>Gammaproteobacteria</taxon>
        <taxon>Cellvibrionales</taxon>
        <taxon>Cellvibrionaceae</taxon>
        <taxon>Umboniibacter</taxon>
    </lineage>
</organism>
<accession>A0A3M0A2M7</accession>
<keyword evidence="3 9" id="KW-0479">Metal-binding</keyword>
<dbReference type="GO" id="GO:0046872">
    <property type="term" value="F:metal ion binding"/>
    <property type="evidence" value="ECO:0007669"/>
    <property type="project" value="UniProtKB-KW"/>
</dbReference>
<comment type="subcellular location">
    <subcellularLocation>
        <location evidence="9 10">Cytoplasm</location>
    </subcellularLocation>
</comment>
<dbReference type="GO" id="GO:0004325">
    <property type="term" value="F:ferrochelatase activity"/>
    <property type="evidence" value="ECO:0007669"/>
    <property type="project" value="UniProtKB-UniRule"/>
</dbReference>
<dbReference type="HAMAP" id="MF_00323">
    <property type="entry name" value="Ferrochelatase"/>
    <property type="match status" value="1"/>
</dbReference>
<name>A0A3M0A2M7_9GAMM</name>
<dbReference type="InterPro" id="IPR019772">
    <property type="entry name" value="Ferrochelatase_AS"/>
</dbReference>
<dbReference type="InterPro" id="IPR001015">
    <property type="entry name" value="Ferrochelatase"/>
</dbReference>
<evidence type="ECO:0000256" key="3">
    <source>
        <dbReference type="ARBA" id="ARBA00022723"/>
    </source>
</evidence>
<dbReference type="PROSITE" id="PS00534">
    <property type="entry name" value="FERROCHELATASE"/>
    <property type="match status" value="1"/>
</dbReference>
<proteinExistence type="inferred from homology"/>
<dbReference type="OrthoDB" id="9809741at2"/>
<comment type="pathway">
    <text evidence="9 10">Porphyrin-containing compound metabolism; protoheme biosynthesis; protoheme from protoporphyrin-IX: step 1/1.</text>
</comment>
<comment type="similarity">
    <text evidence="1 9 10">Belongs to the ferrochelatase family.</text>
</comment>
<evidence type="ECO:0000256" key="1">
    <source>
        <dbReference type="ARBA" id="ARBA00007718"/>
    </source>
</evidence>
<evidence type="ECO:0000256" key="10">
    <source>
        <dbReference type="RuleBase" id="RU000607"/>
    </source>
</evidence>
<feature type="binding site" evidence="9">
    <location>
        <position position="290"/>
    </location>
    <ligand>
        <name>Fe(2+)</name>
        <dbReference type="ChEBI" id="CHEBI:29033"/>
    </ligand>
</feature>
<keyword evidence="12" id="KW-1185">Reference proteome</keyword>
<dbReference type="Pfam" id="PF00762">
    <property type="entry name" value="Ferrochelatase"/>
    <property type="match status" value="1"/>
</dbReference>
<dbReference type="PANTHER" id="PTHR11108:SF1">
    <property type="entry name" value="FERROCHELATASE, MITOCHONDRIAL"/>
    <property type="match status" value="1"/>
</dbReference>
<comment type="caution">
    <text evidence="11">The sequence shown here is derived from an EMBL/GenBank/DDBJ whole genome shotgun (WGS) entry which is preliminary data.</text>
</comment>
<dbReference type="FunFam" id="3.40.50.1400:FF:000002">
    <property type="entry name" value="Ferrochelatase"/>
    <property type="match status" value="1"/>
</dbReference>
<keyword evidence="7 9" id="KW-0627">Porphyrin biosynthesis</keyword>
<evidence type="ECO:0000256" key="2">
    <source>
        <dbReference type="ARBA" id="ARBA00022490"/>
    </source>
</evidence>
<evidence type="ECO:0000256" key="5">
    <source>
        <dbReference type="ARBA" id="ARBA00023133"/>
    </source>
</evidence>
<dbReference type="UniPathway" id="UPA00252">
    <property type="reaction ID" value="UER00325"/>
</dbReference>
<dbReference type="GO" id="GO:0006783">
    <property type="term" value="P:heme biosynthetic process"/>
    <property type="evidence" value="ECO:0007669"/>
    <property type="project" value="UniProtKB-UniRule"/>
</dbReference>
<dbReference type="EC" id="4.98.1.1" evidence="9 10"/>
<dbReference type="InterPro" id="IPR033644">
    <property type="entry name" value="Ferrochelatase_C"/>
</dbReference>
<keyword evidence="6 9" id="KW-0456">Lyase</keyword>
<dbReference type="RefSeq" id="WP_121877531.1">
    <property type="nucleotide sequence ID" value="NZ_REFJ01000005.1"/>
</dbReference>
<gene>
    <name evidence="9" type="primary">hemH</name>
    <name evidence="11" type="ORF">DFR27_2236</name>
</gene>
<dbReference type="SUPFAM" id="SSF53800">
    <property type="entry name" value="Chelatase"/>
    <property type="match status" value="1"/>
</dbReference>
<dbReference type="EMBL" id="REFJ01000005">
    <property type="protein sequence ID" value="RMA78896.1"/>
    <property type="molecule type" value="Genomic_DNA"/>
</dbReference>
<evidence type="ECO:0000256" key="4">
    <source>
        <dbReference type="ARBA" id="ARBA00023004"/>
    </source>
</evidence>